<keyword evidence="7" id="KW-0997">Cell inner membrane</keyword>
<dbReference type="GO" id="GO:0022857">
    <property type="term" value="F:transmembrane transporter activity"/>
    <property type="evidence" value="ECO:0007669"/>
    <property type="project" value="InterPro"/>
</dbReference>
<comment type="subunit">
    <text evidence="4">The accessory proteins ExbB and ExbD seem to form a complex with TonB.</text>
</comment>
<keyword evidence="5 12" id="KW-0813">Transport</keyword>
<proteinExistence type="inferred from homology"/>
<evidence type="ECO:0000313" key="15">
    <source>
        <dbReference type="Proteomes" id="UP000029391"/>
    </source>
</evidence>
<evidence type="ECO:0000256" key="8">
    <source>
        <dbReference type="ARBA" id="ARBA00022692"/>
    </source>
</evidence>
<dbReference type="InterPro" id="IPR003400">
    <property type="entry name" value="ExbD"/>
</dbReference>
<dbReference type="AlphaFoldDB" id="A0A091BIV7"/>
<evidence type="ECO:0000256" key="12">
    <source>
        <dbReference type="RuleBase" id="RU003879"/>
    </source>
</evidence>
<dbReference type="GO" id="GO:0015031">
    <property type="term" value="P:protein transport"/>
    <property type="evidence" value="ECO:0007669"/>
    <property type="project" value="UniProtKB-KW"/>
</dbReference>
<dbReference type="Proteomes" id="UP000029391">
    <property type="component" value="Unassembled WGS sequence"/>
</dbReference>
<dbReference type="Gene3D" id="3.30.420.270">
    <property type="match status" value="1"/>
</dbReference>
<comment type="caution">
    <text evidence="14">The sequence shown here is derived from an EMBL/GenBank/DDBJ whole genome shotgun (WGS) entry which is preliminary data.</text>
</comment>
<reference evidence="14 15" key="1">
    <citation type="submission" date="2013-09" db="EMBL/GenBank/DDBJ databases">
        <title>Genome sequencing of Arenimonas composti.</title>
        <authorList>
            <person name="Chen F."/>
            <person name="Wang G."/>
        </authorList>
    </citation>
    <scope>NUCLEOTIDE SEQUENCE [LARGE SCALE GENOMIC DNA]</scope>
    <source>
        <strain evidence="14 15">TR7-09</strain>
    </source>
</reference>
<dbReference type="EMBL" id="AWXU01000017">
    <property type="protein sequence ID" value="KFN50724.1"/>
    <property type="molecule type" value="Genomic_DNA"/>
</dbReference>
<keyword evidence="8 12" id="KW-0812">Transmembrane</keyword>
<dbReference type="Pfam" id="PF02472">
    <property type="entry name" value="ExbD"/>
    <property type="match status" value="1"/>
</dbReference>
<evidence type="ECO:0000256" key="6">
    <source>
        <dbReference type="ARBA" id="ARBA00022475"/>
    </source>
</evidence>
<evidence type="ECO:0000256" key="3">
    <source>
        <dbReference type="ARBA" id="ARBA00005811"/>
    </source>
</evidence>
<evidence type="ECO:0000256" key="13">
    <source>
        <dbReference type="SAM" id="Phobius"/>
    </source>
</evidence>
<evidence type="ECO:0000313" key="14">
    <source>
        <dbReference type="EMBL" id="KFN50724.1"/>
    </source>
</evidence>
<organism evidence="14 15">
    <name type="scientific">Arenimonas composti TR7-09 = DSM 18010</name>
    <dbReference type="NCBI Taxonomy" id="1121013"/>
    <lineage>
        <taxon>Bacteria</taxon>
        <taxon>Pseudomonadati</taxon>
        <taxon>Pseudomonadota</taxon>
        <taxon>Gammaproteobacteria</taxon>
        <taxon>Lysobacterales</taxon>
        <taxon>Lysobacteraceae</taxon>
        <taxon>Arenimonas</taxon>
    </lineage>
</organism>
<gene>
    <name evidence="14" type="ORF">P873_06055</name>
</gene>
<comment type="function">
    <text evidence="1">Involved in the TonB-dependent energy-dependent transport of various receptor-bound substrates.</text>
</comment>
<dbReference type="PANTHER" id="PTHR30558:SF12">
    <property type="entry name" value="BIOPOLYMER TRANSPORT PROTEIN EXBD"/>
    <property type="match status" value="1"/>
</dbReference>
<evidence type="ECO:0000256" key="2">
    <source>
        <dbReference type="ARBA" id="ARBA00004249"/>
    </source>
</evidence>
<keyword evidence="6" id="KW-1003">Cell membrane</keyword>
<evidence type="ECO:0000256" key="11">
    <source>
        <dbReference type="ARBA" id="ARBA00023136"/>
    </source>
</evidence>
<evidence type="ECO:0000256" key="5">
    <source>
        <dbReference type="ARBA" id="ARBA00022448"/>
    </source>
</evidence>
<feature type="transmembrane region" description="Helical" evidence="13">
    <location>
        <begin position="6"/>
        <end position="27"/>
    </location>
</feature>
<dbReference type="GO" id="GO:0005886">
    <property type="term" value="C:plasma membrane"/>
    <property type="evidence" value="ECO:0007669"/>
    <property type="project" value="UniProtKB-SubCell"/>
</dbReference>
<evidence type="ECO:0000256" key="7">
    <source>
        <dbReference type="ARBA" id="ARBA00022519"/>
    </source>
</evidence>
<evidence type="ECO:0008006" key="16">
    <source>
        <dbReference type="Google" id="ProtNLM"/>
    </source>
</evidence>
<keyword evidence="9 12" id="KW-0653">Protein transport</keyword>
<accession>A0A091BIV7</accession>
<keyword evidence="10 13" id="KW-1133">Transmembrane helix</keyword>
<sequence length="120" mass="13008">MADINITPLVDVMLVLLVIFMVTAPLLDNRQLLTLPATHISDTPKVEPRELQVEAGEIFRLDGVALAPAQLELALRDWRQATPDGILRLVVADDADYQSTARAMAAAERAGVEHISLAGL</sequence>
<keyword evidence="15" id="KW-1185">Reference proteome</keyword>
<keyword evidence="11 13" id="KW-0472">Membrane</keyword>
<evidence type="ECO:0000256" key="1">
    <source>
        <dbReference type="ARBA" id="ARBA00003540"/>
    </source>
</evidence>
<protein>
    <recommendedName>
        <fullName evidence="16">Biopolymer transporter ExbD</fullName>
    </recommendedName>
</protein>
<evidence type="ECO:0000256" key="10">
    <source>
        <dbReference type="ARBA" id="ARBA00022989"/>
    </source>
</evidence>
<comment type="subcellular location">
    <subcellularLocation>
        <location evidence="2">Cell inner membrane</location>
        <topology evidence="2">Single-pass type II membrane protein</topology>
    </subcellularLocation>
    <subcellularLocation>
        <location evidence="12">Cell membrane</location>
        <topology evidence="12">Single-pass type II membrane protein</topology>
    </subcellularLocation>
</comment>
<comment type="similarity">
    <text evidence="3 12">Belongs to the ExbD/TolR family.</text>
</comment>
<evidence type="ECO:0000256" key="9">
    <source>
        <dbReference type="ARBA" id="ARBA00022927"/>
    </source>
</evidence>
<dbReference type="STRING" id="1121013.GCA_000426365_02124"/>
<evidence type="ECO:0000256" key="4">
    <source>
        <dbReference type="ARBA" id="ARBA00011471"/>
    </source>
</evidence>
<dbReference type="PANTHER" id="PTHR30558">
    <property type="entry name" value="EXBD MEMBRANE COMPONENT OF PMF-DRIVEN MACROMOLECULE IMPORT SYSTEM"/>
    <property type="match status" value="1"/>
</dbReference>
<dbReference type="eggNOG" id="COG0848">
    <property type="taxonomic scope" value="Bacteria"/>
</dbReference>
<name>A0A091BIV7_9GAMM</name>